<name>A0ABS6YC16_9BACT</name>
<dbReference type="InterPro" id="IPR002125">
    <property type="entry name" value="CMP_dCMP_dom"/>
</dbReference>
<dbReference type="InterPro" id="IPR004794">
    <property type="entry name" value="Eubact_RibD"/>
</dbReference>
<dbReference type="PANTHER" id="PTHR38011:SF7">
    <property type="entry name" value="2,5-DIAMINO-6-RIBOSYLAMINO-4(3H)-PYRIMIDINONE 5'-PHOSPHATE REDUCTASE"/>
    <property type="match status" value="1"/>
</dbReference>
<accession>A0ABS6YC16</accession>
<gene>
    <name evidence="10" type="primary">ribD</name>
    <name evidence="10" type="ORF">KZO38_04930</name>
</gene>
<keyword evidence="7" id="KW-0862">Zinc</keyword>
<dbReference type="Pfam" id="PF01872">
    <property type="entry name" value="RibD_C"/>
    <property type="match status" value="1"/>
</dbReference>
<comment type="caution">
    <text evidence="10">The sequence shown here is derived from an EMBL/GenBank/DDBJ whole genome shotgun (WGS) entry which is preliminary data.</text>
</comment>
<keyword evidence="7 10" id="KW-0378">Hydrolase</keyword>
<evidence type="ECO:0000256" key="4">
    <source>
        <dbReference type="ARBA" id="ARBA00022857"/>
    </source>
</evidence>
<comment type="catalytic activity">
    <reaction evidence="7">
        <text>5-amino-6-(5-phospho-D-ribitylamino)uracil + NADP(+) = 5-amino-6-(5-phospho-D-ribosylamino)uracil + NADPH + H(+)</text>
        <dbReference type="Rhea" id="RHEA:17845"/>
        <dbReference type="ChEBI" id="CHEBI:15378"/>
        <dbReference type="ChEBI" id="CHEBI:57783"/>
        <dbReference type="ChEBI" id="CHEBI:58349"/>
        <dbReference type="ChEBI" id="CHEBI:58421"/>
        <dbReference type="ChEBI" id="CHEBI:58453"/>
        <dbReference type="EC" id="1.1.1.193"/>
    </reaction>
</comment>
<evidence type="ECO:0000256" key="2">
    <source>
        <dbReference type="ARBA" id="ARBA00005259"/>
    </source>
</evidence>
<comment type="pathway">
    <text evidence="7">Cofactor biosynthesis; riboflavin biosynthesis; 5-amino-6-(D-ribitylamino)uracil from GTP: step 3/4.</text>
</comment>
<keyword evidence="6" id="KW-0511">Multifunctional enzyme</keyword>
<dbReference type="InterPro" id="IPR050765">
    <property type="entry name" value="Riboflavin_Biosynth_HTPR"/>
</dbReference>
<evidence type="ECO:0000256" key="8">
    <source>
        <dbReference type="SAM" id="MobiDB-lite"/>
    </source>
</evidence>
<comment type="function">
    <text evidence="1 7">Converts 2,5-diamino-6-(ribosylamino)-4(3h)-pyrimidinone 5'-phosphate into 5-amino-6-(ribosylamino)-2,4(1h,3h)-pyrimidinedione 5'-phosphate.</text>
</comment>
<dbReference type="RefSeq" id="WP_219480650.1">
    <property type="nucleotide sequence ID" value="NZ_JAHXCT010000003.1"/>
</dbReference>
<proteinExistence type="inferred from homology"/>
<evidence type="ECO:0000259" key="9">
    <source>
        <dbReference type="PROSITE" id="PS51747"/>
    </source>
</evidence>
<feature type="compositionally biased region" description="Polar residues" evidence="8">
    <location>
        <begin position="1"/>
        <end position="11"/>
    </location>
</feature>
<evidence type="ECO:0000256" key="7">
    <source>
        <dbReference type="PIRNR" id="PIRNR006769"/>
    </source>
</evidence>
<dbReference type="InterPro" id="IPR002734">
    <property type="entry name" value="RibDG_C"/>
</dbReference>
<dbReference type="NCBIfam" id="TIGR00326">
    <property type="entry name" value="eubact_ribD"/>
    <property type="match status" value="1"/>
</dbReference>
<evidence type="ECO:0000256" key="5">
    <source>
        <dbReference type="ARBA" id="ARBA00023002"/>
    </source>
</evidence>
<comment type="cofactor">
    <cofactor evidence="7">
        <name>Zn(2+)</name>
        <dbReference type="ChEBI" id="CHEBI:29105"/>
    </cofactor>
    <text evidence="7">Binds 1 zinc ion.</text>
</comment>
<feature type="domain" description="CMP/dCMP-type deaminase" evidence="9">
    <location>
        <begin position="22"/>
        <end position="148"/>
    </location>
</feature>
<keyword evidence="5 7" id="KW-0560">Oxidoreductase</keyword>
<feature type="region of interest" description="Disordered" evidence="8">
    <location>
        <begin position="1"/>
        <end position="22"/>
    </location>
</feature>
<keyword evidence="4 7" id="KW-0521">NADP</keyword>
<keyword evidence="11" id="KW-1185">Reference proteome</keyword>
<protein>
    <recommendedName>
        <fullName evidence="7">Riboflavin biosynthesis protein RibD</fullName>
    </recommendedName>
    <domain>
        <recommendedName>
            <fullName evidence="7">Diaminohydroxyphosphoribosylaminopyrimidine deaminase</fullName>
            <shortName evidence="7">DRAP deaminase</shortName>
            <ecNumber evidence="7">3.5.4.26</ecNumber>
        </recommendedName>
        <alternativeName>
            <fullName evidence="7">Riboflavin-specific deaminase</fullName>
        </alternativeName>
    </domain>
    <domain>
        <recommendedName>
            <fullName evidence="7">5-amino-6-(5-phosphoribosylamino)uracil reductase</fullName>
            <ecNumber evidence="7">1.1.1.193</ecNumber>
        </recommendedName>
        <alternativeName>
            <fullName evidence="7">HTP reductase</fullName>
        </alternativeName>
    </domain>
</protein>
<comment type="pathway">
    <text evidence="7">Cofactor biosynthesis; riboflavin biosynthesis; 5-amino-6-(D-ribitylamino)uracil from GTP: step 2/4.</text>
</comment>
<dbReference type="PIRSF" id="PIRSF006769">
    <property type="entry name" value="RibD"/>
    <property type="match status" value="1"/>
</dbReference>
<dbReference type="EC" id="1.1.1.193" evidence="7"/>
<evidence type="ECO:0000256" key="3">
    <source>
        <dbReference type="ARBA" id="ARBA00007417"/>
    </source>
</evidence>
<sequence>MQENKVNNPEQPQLERSETTNATHERYMRRCIDLALNGREGAKPNPMVGSVIVVDGRIIGEGYHIEYGKAHAEVNAFASVEAKDEHLLPKATLYVSLEPCSHFGKTPPCADLIISKGVKKVVVGCVDPYSEVSGRGIERLRKAGIEVLVGVLEKECLFLNRFFITLNTLQRPYIILKWAQTLDGFIDCNGEATAISIPFTSMLVHKLRAESDAILVGNNTEKKECPRLNVRHWSGRDPKKVVLSSKTTIPELLSSLHAENIQSLMVEGGLKTHNSFIEADLWDEIHIETAPFTVGKGTRAPQIPANAKLIEHEDWDGNQTFVLVKESGLLGK</sequence>
<comment type="similarity">
    <text evidence="2 7">In the N-terminal section; belongs to the cytidine and deoxycytidylate deaminase family.</text>
</comment>
<dbReference type="Pfam" id="PF00383">
    <property type="entry name" value="dCMP_cyt_deam_1"/>
    <property type="match status" value="1"/>
</dbReference>
<evidence type="ECO:0000256" key="6">
    <source>
        <dbReference type="ARBA" id="ARBA00023268"/>
    </source>
</evidence>
<dbReference type="Proteomes" id="UP000788426">
    <property type="component" value="Unassembled WGS sequence"/>
</dbReference>
<dbReference type="CDD" id="cd01284">
    <property type="entry name" value="Riboflavin_deaminase-reductase"/>
    <property type="match status" value="1"/>
</dbReference>
<dbReference type="EMBL" id="JAHXCT010000003">
    <property type="protein sequence ID" value="MBW4769103.1"/>
    <property type="molecule type" value="Genomic_DNA"/>
</dbReference>
<organism evidence="10 11">
    <name type="scientific">Hoylesella nanceiensis</name>
    <dbReference type="NCBI Taxonomy" id="425941"/>
    <lineage>
        <taxon>Bacteria</taxon>
        <taxon>Pseudomonadati</taxon>
        <taxon>Bacteroidota</taxon>
        <taxon>Bacteroidia</taxon>
        <taxon>Bacteroidales</taxon>
        <taxon>Prevotellaceae</taxon>
        <taxon>Hoylesella</taxon>
    </lineage>
</organism>
<evidence type="ECO:0000313" key="11">
    <source>
        <dbReference type="Proteomes" id="UP000788426"/>
    </source>
</evidence>
<dbReference type="PROSITE" id="PS51747">
    <property type="entry name" value="CYT_DCMP_DEAMINASES_2"/>
    <property type="match status" value="1"/>
</dbReference>
<dbReference type="GO" id="GO:0008703">
    <property type="term" value="F:5-amino-6-(5-phosphoribosylamino)uracil reductase activity"/>
    <property type="evidence" value="ECO:0007669"/>
    <property type="project" value="UniProtKB-EC"/>
</dbReference>
<comment type="catalytic activity">
    <reaction evidence="7">
        <text>2,5-diamino-6-hydroxy-4-(5-phosphoribosylamino)-pyrimidine + H2O + H(+) = 5-amino-6-(5-phospho-D-ribosylamino)uracil + NH4(+)</text>
        <dbReference type="Rhea" id="RHEA:21868"/>
        <dbReference type="ChEBI" id="CHEBI:15377"/>
        <dbReference type="ChEBI" id="CHEBI:15378"/>
        <dbReference type="ChEBI" id="CHEBI:28938"/>
        <dbReference type="ChEBI" id="CHEBI:58453"/>
        <dbReference type="ChEBI" id="CHEBI:58614"/>
        <dbReference type="EC" id="3.5.4.26"/>
    </reaction>
</comment>
<dbReference type="EC" id="3.5.4.26" evidence="7"/>
<feature type="compositionally biased region" description="Basic and acidic residues" evidence="8">
    <location>
        <begin position="13"/>
        <end position="22"/>
    </location>
</feature>
<reference evidence="10 11" key="1">
    <citation type="submission" date="2021-07" db="EMBL/GenBank/DDBJ databases">
        <title>Genomic diversity and antimicrobial resistance of Prevotella spp. isolated from chronic lung disease airways.</title>
        <authorList>
            <person name="Webb K.A."/>
            <person name="Olagoke O.S."/>
            <person name="Baird T."/>
            <person name="Neill J."/>
            <person name="Pham A."/>
            <person name="Wells T.J."/>
            <person name="Ramsay K.A."/>
            <person name="Bell S.C."/>
            <person name="Sarovich D.S."/>
            <person name="Price E.P."/>
        </authorList>
    </citation>
    <scope>NUCLEOTIDE SEQUENCE [LARGE SCALE GENOMIC DNA]</scope>
    <source>
        <strain evidence="10 11">SCHI0011.S.12</strain>
    </source>
</reference>
<comment type="similarity">
    <text evidence="3 7">In the C-terminal section; belongs to the HTP reductase family.</text>
</comment>
<evidence type="ECO:0000256" key="1">
    <source>
        <dbReference type="ARBA" id="ARBA00002151"/>
    </source>
</evidence>
<evidence type="ECO:0000313" key="10">
    <source>
        <dbReference type="EMBL" id="MBW4769103.1"/>
    </source>
</evidence>
<dbReference type="PANTHER" id="PTHR38011">
    <property type="entry name" value="DIHYDROFOLATE REDUCTASE FAMILY PROTEIN (AFU_ORTHOLOGUE AFUA_8G06820)"/>
    <property type="match status" value="1"/>
</dbReference>
<dbReference type="GO" id="GO:0008835">
    <property type="term" value="F:diaminohydroxyphosphoribosylaminopyrimidine deaminase activity"/>
    <property type="evidence" value="ECO:0007669"/>
    <property type="project" value="UniProtKB-EC"/>
</dbReference>
<keyword evidence="7" id="KW-0479">Metal-binding</keyword>
<keyword evidence="7" id="KW-0686">Riboflavin biosynthesis</keyword>